<dbReference type="AlphaFoldDB" id="A0A8B8AI54"/>
<keyword evidence="2" id="KW-1185">Reference proteome</keyword>
<dbReference type="RefSeq" id="XP_022290961.1">
    <property type="nucleotide sequence ID" value="XM_022435253.1"/>
</dbReference>
<evidence type="ECO:0000256" key="1">
    <source>
        <dbReference type="SAM" id="MobiDB-lite"/>
    </source>
</evidence>
<name>A0A8B8AI54_CRAVI</name>
<reference evidence="3" key="1">
    <citation type="submission" date="2025-08" db="UniProtKB">
        <authorList>
            <consortium name="RefSeq"/>
        </authorList>
    </citation>
    <scope>IDENTIFICATION</scope>
    <source>
        <tissue evidence="3">Whole sample</tissue>
    </source>
</reference>
<dbReference type="Proteomes" id="UP000694844">
    <property type="component" value="Chromosome 7"/>
</dbReference>
<dbReference type="GeneID" id="111102486"/>
<feature type="compositionally biased region" description="Polar residues" evidence="1">
    <location>
        <begin position="249"/>
        <end position="265"/>
    </location>
</feature>
<sequence length="342" mass="39133">MREFLMFLLLISTPENIENTGTLNKINSNSSCINCHNNNCICIAIVPESCIPNDEAEYEEQSKVFECERWKGMKLAYVLLDYEVKKTLVICSEEKMMIGRYCPEWNNRTLQVRYSASCANFNPPCPFEYNIWDSYKYRGCFDNEGEQNHRISHESHSCPKNFEKKGNHSRPESGDGKENHTCPETTGKENTHCVLTVPFTLSLLGNFATIVYIVTCLLGKKCCGKKNNSADSLMECVTVMFNKTEGDGENQNTENNGMRVSSIGNKENGDGREVQEDRNHFPVQVTNDDDETDGEKEETEEDDQSEVPEEHGEDEPFLQETYHESEIDEQESDDDYIELEVH</sequence>
<accession>A0A8B8AI54</accession>
<feature type="region of interest" description="Disordered" evidence="1">
    <location>
        <begin position="152"/>
        <end position="183"/>
    </location>
</feature>
<feature type="compositionally biased region" description="Basic and acidic residues" evidence="1">
    <location>
        <begin position="267"/>
        <end position="280"/>
    </location>
</feature>
<evidence type="ECO:0000313" key="3">
    <source>
        <dbReference type="RefSeq" id="XP_022290961.1"/>
    </source>
</evidence>
<feature type="region of interest" description="Disordered" evidence="1">
    <location>
        <begin position="244"/>
        <end position="342"/>
    </location>
</feature>
<feature type="compositionally biased region" description="Acidic residues" evidence="1">
    <location>
        <begin position="326"/>
        <end position="342"/>
    </location>
</feature>
<gene>
    <name evidence="3" type="primary">LOC111102486</name>
</gene>
<proteinExistence type="predicted"/>
<protein>
    <submittedName>
        <fullName evidence="3">Uncharacterized protein LOC111102486</fullName>
    </submittedName>
</protein>
<feature type="compositionally biased region" description="Acidic residues" evidence="1">
    <location>
        <begin position="287"/>
        <end position="317"/>
    </location>
</feature>
<organism evidence="2 3">
    <name type="scientific">Crassostrea virginica</name>
    <name type="common">Eastern oyster</name>
    <dbReference type="NCBI Taxonomy" id="6565"/>
    <lineage>
        <taxon>Eukaryota</taxon>
        <taxon>Metazoa</taxon>
        <taxon>Spiralia</taxon>
        <taxon>Lophotrochozoa</taxon>
        <taxon>Mollusca</taxon>
        <taxon>Bivalvia</taxon>
        <taxon>Autobranchia</taxon>
        <taxon>Pteriomorphia</taxon>
        <taxon>Ostreida</taxon>
        <taxon>Ostreoidea</taxon>
        <taxon>Ostreidae</taxon>
        <taxon>Crassostrea</taxon>
    </lineage>
</organism>
<evidence type="ECO:0000313" key="2">
    <source>
        <dbReference type="Proteomes" id="UP000694844"/>
    </source>
</evidence>
<dbReference type="KEGG" id="cvn:111102486"/>